<dbReference type="PANTHER" id="PTHR28156:SF1">
    <property type="entry name" value="FAS1 DOMAIN-CONTAINING PROTEIN YDR262W"/>
    <property type="match status" value="1"/>
</dbReference>
<evidence type="ECO:0000256" key="1">
    <source>
        <dbReference type="ARBA" id="ARBA00022729"/>
    </source>
</evidence>
<feature type="region of interest" description="Disordered" evidence="2">
    <location>
        <begin position="685"/>
        <end position="708"/>
    </location>
</feature>
<feature type="transmembrane region" description="Helical" evidence="3">
    <location>
        <begin position="56"/>
        <end position="75"/>
    </location>
</feature>
<gene>
    <name evidence="5" type="ORF">LTR77_003822</name>
</gene>
<sequence length="863" mass="95475">MKLSTLNAAIARDAFAHLLAVGICSAVLFLFAALTYSQITLPRYTTNYTEKDVQQVVNLLITILATVIGILFSHCRRLTNEAETKTELRNEELTIPRLHVHFEAASGSKVAMGLPVIRNKSVYRLVAFYFAAMIIFAFIHSVLSVIFVIEDIISDKGEPVPVAIPLSIDIPYKFDGVVVDPCTDDINSPKCTYVLALHAMSSQLVTYQSYSIAGVTFDPRNGTMGLPYYAMKHFADEVASIPFENARRRYCLPVLDPHLIKCTEVPINHTTCESIDGKFVKFKSLNVSEYNQYTREDTPQDTGLYKIASPYPNGVYNYGATKLRIDNQGLGVMVSQMYSEDPFTTMIGAADPWKDKVGYATLLHRLMYDGADPDISDVPEGSTYDFAARCEMTQIKYQDNLGSSWRQVDFTLNAGVLRANVTEERCPNGRSAGGEGFSGFKDLPYALEGAGAVISGPDGYSTFFNDHPPTGAGSDVFANMSRFDQIVNQVYHLIQTSWSEQTYDLAMQRARVTDEPIVMTMYPHLFVIRMSWTPTTYIGLVLSVLIALNAYTLAARWAMATYRLGFGSDTWNLLRPVDLMAYSLAASQDLIHGLNTPEHRKMEMRGTMRTVLKERPMDLLGFITGAGNGRTGSESNASTPVREYYEKAAEAGVSVKERGADLEKGQQTAQLIPFLTHGERAVPANLNPKLRPNKYQHPMDPSTTSNHESNSAVILSDVIGAQSSINIFASFTRSVPSVSTRLETSALNTTVLAPSNKAITSLPRKPWEDPKDYSQFGAAAYKGAKGDDRAQDNMKRFAEAHVVPESPWEEGVKVKTMGGGEVWWERKEGKAVVMPQGVGVERVVERVANGEVWVVDGVVDYER</sequence>
<feature type="transmembrane region" description="Helical" evidence="3">
    <location>
        <begin position="14"/>
        <end position="36"/>
    </location>
</feature>
<keyword evidence="3" id="KW-1133">Transmembrane helix</keyword>
<evidence type="ECO:0000256" key="3">
    <source>
        <dbReference type="SAM" id="Phobius"/>
    </source>
</evidence>
<dbReference type="EMBL" id="JAVRRT010000005">
    <property type="protein sequence ID" value="KAK5172184.1"/>
    <property type="molecule type" value="Genomic_DNA"/>
</dbReference>
<dbReference type="RefSeq" id="XP_064661028.1">
    <property type="nucleotide sequence ID" value="XM_064801077.1"/>
</dbReference>
<name>A0AAV9PI93_9PEZI</name>
<evidence type="ECO:0000313" key="6">
    <source>
        <dbReference type="Proteomes" id="UP001337655"/>
    </source>
</evidence>
<reference evidence="5 6" key="1">
    <citation type="submission" date="2023-08" db="EMBL/GenBank/DDBJ databases">
        <title>Black Yeasts Isolated from many extreme environments.</title>
        <authorList>
            <person name="Coleine C."/>
            <person name="Stajich J.E."/>
            <person name="Selbmann L."/>
        </authorList>
    </citation>
    <scope>NUCLEOTIDE SEQUENCE [LARGE SCALE GENOMIC DNA]</scope>
    <source>
        <strain evidence="5 6">CCFEE 5935</strain>
    </source>
</reference>
<keyword evidence="3" id="KW-0472">Membrane</keyword>
<dbReference type="Proteomes" id="UP001337655">
    <property type="component" value="Unassembled WGS sequence"/>
</dbReference>
<accession>A0AAV9PI93</accession>
<dbReference type="InterPro" id="IPR036378">
    <property type="entry name" value="FAS1_dom_sf"/>
</dbReference>
<dbReference type="InterPro" id="IPR000782">
    <property type="entry name" value="FAS1_domain"/>
</dbReference>
<dbReference type="GeneID" id="89925168"/>
<protein>
    <recommendedName>
        <fullName evidence="4">FAS1 domain-containing protein</fullName>
    </recommendedName>
</protein>
<evidence type="ECO:0000313" key="5">
    <source>
        <dbReference type="EMBL" id="KAK5172184.1"/>
    </source>
</evidence>
<feature type="domain" description="FAS1" evidence="4">
    <location>
        <begin position="712"/>
        <end position="859"/>
    </location>
</feature>
<keyword evidence="6" id="KW-1185">Reference proteome</keyword>
<dbReference type="PROSITE" id="PS50213">
    <property type="entry name" value="FAS1"/>
    <property type="match status" value="1"/>
</dbReference>
<keyword evidence="1" id="KW-0732">Signal</keyword>
<feature type="transmembrane region" description="Helical" evidence="3">
    <location>
        <begin position="536"/>
        <end position="554"/>
    </location>
</feature>
<dbReference type="AlphaFoldDB" id="A0AAV9PI93"/>
<evidence type="ECO:0000256" key="2">
    <source>
        <dbReference type="SAM" id="MobiDB-lite"/>
    </source>
</evidence>
<dbReference type="SUPFAM" id="SSF82153">
    <property type="entry name" value="FAS1 domain"/>
    <property type="match status" value="1"/>
</dbReference>
<dbReference type="InterPro" id="IPR040200">
    <property type="entry name" value="Mug57-like"/>
</dbReference>
<proteinExistence type="predicted"/>
<dbReference type="PANTHER" id="PTHR28156">
    <property type="entry name" value="FAS1 DOMAIN-CONTAINING PROTEIN YDR262W"/>
    <property type="match status" value="1"/>
</dbReference>
<feature type="transmembrane region" description="Helical" evidence="3">
    <location>
        <begin position="126"/>
        <end position="149"/>
    </location>
</feature>
<evidence type="ECO:0000259" key="4">
    <source>
        <dbReference type="PROSITE" id="PS50213"/>
    </source>
</evidence>
<organism evidence="5 6">
    <name type="scientific">Saxophila tyrrhenica</name>
    <dbReference type="NCBI Taxonomy" id="1690608"/>
    <lineage>
        <taxon>Eukaryota</taxon>
        <taxon>Fungi</taxon>
        <taxon>Dikarya</taxon>
        <taxon>Ascomycota</taxon>
        <taxon>Pezizomycotina</taxon>
        <taxon>Dothideomycetes</taxon>
        <taxon>Dothideomycetidae</taxon>
        <taxon>Mycosphaerellales</taxon>
        <taxon>Extremaceae</taxon>
        <taxon>Saxophila</taxon>
    </lineage>
</organism>
<comment type="caution">
    <text evidence="5">The sequence shown here is derived from an EMBL/GenBank/DDBJ whole genome shotgun (WGS) entry which is preliminary data.</text>
</comment>
<keyword evidence="3" id="KW-0812">Transmembrane</keyword>
<dbReference type="Gene3D" id="2.30.180.10">
    <property type="entry name" value="FAS1 domain"/>
    <property type="match status" value="1"/>
</dbReference>